<dbReference type="STRING" id="891968.Anamo_1837"/>
<dbReference type="KEGG" id="amo:Anamo_1837"/>
<proteinExistence type="predicted"/>
<keyword evidence="2" id="KW-1185">Reference proteome</keyword>
<sequence>MKEALLTFKKAFNASKRSGCKGVGSALGNTKVDVCAWRGQTIALSNFYHEGGVKGGEFNAQGKNGRK</sequence>
<evidence type="ECO:0000313" key="1">
    <source>
        <dbReference type="EMBL" id="AFM22423.1"/>
    </source>
</evidence>
<dbReference type="AlphaFoldDB" id="I4BYR6"/>
<protein>
    <submittedName>
        <fullName evidence="1">Uncharacterized protein</fullName>
    </submittedName>
</protein>
<reference evidence="2" key="1">
    <citation type="journal article" date="2013" name="Stand. Genomic Sci.">
        <title>Complete genome sequence of the moderate thermophile Anaerobaculum mobile type strain (NGA(T)).</title>
        <authorList>
            <person name="Mavromatis K."/>
            <person name="Stackebrandt E."/>
            <person name="Held B."/>
            <person name="Lapidus A."/>
            <person name="Nolan M."/>
            <person name="Lucas S."/>
            <person name="Hammon N."/>
            <person name="Deshpande S."/>
            <person name="Cheng J.F."/>
            <person name="Tapia R."/>
            <person name="Goodwin L.A."/>
            <person name="Pitluck S."/>
            <person name="Liolios K."/>
            <person name="Pagani I."/>
            <person name="Ivanova N."/>
            <person name="Mikhailova N."/>
            <person name="Huntemann M."/>
            <person name="Pati A."/>
            <person name="Chen A."/>
            <person name="Palaniappan K."/>
            <person name="Land M."/>
            <person name="Rohde M."/>
            <person name="Spring S."/>
            <person name="Goker M."/>
            <person name="Woyke T."/>
            <person name="Detter J.C."/>
            <person name="Bristow J."/>
            <person name="Eisen J.A."/>
            <person name="Markowitz V."/>
            <person name="Hugenholtz P."/>
            <person name="Klenk H.P."/>
            <person name="Kyrpides N.C."/>
        </authorList>
    </citation>
    <scope>NUCLEOTIDE SEQUENCE</scope>
    <source>
        <strain evidence="2">ATCC BAA-54 / DSM 13181 / NGA</strain>
    </source>
</reference>
<accession>I4BYR6</accession>
<dbReference type="Proteomes" id="UP000006061">
    <property type="component" value="Chromosome"/>
</dbReference>
<dbReference type="HOGENOM" id="CLU_2803055_0_0_0"/>
<name>I4BYR6_ACEMN</name>
<gene>
    <name evidence="1" type="ordered locus">Anamo_1837</name>
</gene>
<evidence type="ECO:0000313" key="2">
    <source>
        <dbReference type="Proteomes" id="UP000006061"/>
    </source>
</evidence>
<organism evidence="1 2">
    <name type="scientific">Acetomicrobium mobile (strain ATCC BAA-54 / DSM 13181 / JCM 12221 / NGA)</name>
    <name type="common">Anaerobaculum mobile</name>
    <dbReference type="NCBI Taxonomy" id="891968"/>
    <lineage>
        <taxon>Bacteria</taxon>
        <taxon>Thermotogati</taxon>
        <taxon>Synergistota</taxon>
        <taxon>Synergistia</taxon>
        <taxon>Synergistales</taxon>
        <taxon>Acetomicrobiaceae</taxon>
        <taxon>Acetomicrobium</taxon>
    </lineage>
</organism>
<dbReference type="EMBL" id="CP003198">
    <property type="protein sequence ID" value="AFM22423.1"/>
    <property type="molecule type" value="Genomic_DNA"/>
</dbReference>